<dbReference type="Proteomes" id="UP000307943">
    <property type="component" value="Unassembled WGS sequence"/>
</dbReference>
<protein>
    <submittedName>
        <fullName evidence="2">Protein-glutamate O-methyltransferase CheR</fullName>
    </submittedName>
</protein>
<dbReference type="SMART" id="SM00138">
    <property type="entry name" value="MeTrc"/>
    <property type="match status" value="1"/>
</dbReference>
<dbReference type="InterPro" id="IPR000780">
    <property type="entry name" value="CheR_MeTrfase"/>
</dbReference>
<dbReference type="Gene3D" id="3.40.50.150">
    <property type="entry name" value="Vaccinia Virus protein VP39"/>
    <property type="match status" value="1"/>
</dbReference>
<dbReference type="OrthoDB" id="9816309at2"/>
<proteinExistence type="predicted"/>
<evidence type="ECO:0000313" key="2">
    <source>
        <dbReference type="EMBL" id="TNJ62025.1"/>
    </source>
</evidence>
<gene>
    <name evidence="2" type="ORF">FE784_32880</name>
</gene>
<dbReference type="RefSeq" id="WP_139606487.1">
    <property type="nucleotide sequence ID" value="NZ_VDCQ01000067.1"/>
</dbReference>
<dbReference type="Pfam" id="PF01739">
    <property type="entry name" value="CheR"/>
    <property type="match status" value="1"/>
</dbReference>
<keyword evidence="2" id="KW-0808">Transferase</keyword>
<dbReference type="SUPFAM" id="SSF47757">
    <property type="entry name" value="Chemotaxis receptor methyltransferase CheR, N-terminal domain"/>
    <property type="match status" value="1"/>
</dbReference>
<dbReference type="SUPFAM" id="SSF53335">
    <property type="entry name" value="S-adenosyl-L-methionine-dependent methyltransferases"/>
    <property type="match status" value="1"/>
</dbReference>
<feature type="domain" description="CheR-type methyltransferase" evidence="1">
    <location>
        <begin position="14"/>
        <end position="266"/>
    </location>
</feature>
<sequence>MDDQTKYEGVDPDEDQTANEIENVEIELLLEGLNRLYGFDFRNYVRSSIRRRILNRVRMDNLPSITALLEKVLHDRAAAGKLFEDFSINVTEMFRDPDFFFTFRKMVVPLLRALPEIRIWHAGCSTGEEVYSMAILIQEEGLADKTQIFATDMNERILDKARTSAFPLTRMQGYTRNYLLAGGTQEFSAYYTTDNEYAYFHPELRENIMFFQHNLVTDRSFHEFHVIVCRNVLIYFNPTLQAKVHRLFDESLHQTGILALGSKESLIYIDNADGYEPIDSGRKIFCKKQK</sequence>
<dbReference type="GO" id="GO:0008757">
    <property type="term" value="F:S-adenosylmethionine-dependent methyltransferase activity"/>
    <property type="evidence" value="ECO:0007669"/>
    <property type="project" value="InterPro"/>
</dbReference>
<dbReference type="InterPro" id="IPR029063">
    <property type="entry name" value="SAM-dependent_MTases_sf"/>
</dbReference>
<keyword evidence="3" id="KW-1185">Reference proteome</keyword>
<dbReference type="InterPro" id="IPR022642">
    <property type="entry name" value="CheR_C"/>
</dbReference>
<dbReference type="GO" id="GO:0032259">
    <property type="term" value="P:methylation"/>
    <property type="evidence" value="ECO:0007669"/>
    <property type="project" value="UniProtKB-KW"/>
</dbReference>
<dbReference type="PROSITE" id="PS50123">
    <property type="entry name" value="CHER"/>
    <property type="match status" value="1"/>
</dbReference>
<evidence type="ECO:0000259" key="1">
    <source>
        <dbReference type="PROSITE" id="PS50123"/>
    </source>
</evidence>
<dbReference type="InterPro" id="IPR022641">
    <property type="entry name" value="CheR_N"/>
</dbReference>
<dbReference type="InterPro" id="IPR050903">
    <property type="entry name" value="Bact_Chemotaxis_MeTrfase"/>
</dbReference>
<dbReference type="PANTHER" id="PTHR24422:SF8">
    <property type="entry name" value="CHEMOTAXIS PROTEIN"/>
    <property type="match status" value="1"/>
</dbReference>
<dbReference type="PRINTS" id="PR00996">
    <property type="entry name" value="CHERMTFRASE"/>
</dbReference>
<reference evidence="2 3" key="1">
    <citation type="submission" date="2019-05" db="EMBL/GenBank/DDBJ databases">
        <title>We sequenced the genome of Paenibacillus hemerocallicola KCTC 33185 for further insight into its adaptation and study the phylogeny of Paenibacillus.</title>
        <authorList>
            <person name="Narsing Rao M.P."/>
        </authorList>
    </citation>
    <scope>NUCLEOTIDE SEQUENCE [LARGE SCALE GENOMIC DNA]</scope>
    <source>
        <strain evidence="2 3">KCTC 33185</strain>
    </source>
</reference>
<comment type="caution">
    <text evidence="2">The sequence shown here is derived from an EMBL/GenBank/DDBJ whole genome shotgun (WGS) entry which is preliminary data.</text>
</comment>
<name>A0A5C4SZT7_9BACL</name>
<dbReference type="AlphaFoldDB" id="A0A5C4SZT7"/>
<accession>A0A5C4SZT7</accession>
<dbReference type="Pfam" id="PF03705">
    <property type="entry name" value="CheR_N"/>
    <property type="match status" value="1"/>
</dbReference>
<dbReference type="PANTHER" id="PTHR24422">
    <property type="entry name" value="CHEMOTAXIS PROTEIN METHYLTRANSFERASE"/>
    <property type="match status" value="1"/>
</dbReference>
<evidence type="ECO:0000313" key="3">
    <source>
        <dbReference type="Proteomes" id="UP000307943"/>
    </source>
</evidence>
<organism evidence="2 3">
    <name type="scientific">Paenibacillus hemerocallicola</name>
    <dbReference type="NCBI Taxonomy" id="1172614"/>
    <lineage>
        <taxon>Bacteria</taxon>
        <taxon>Bacillati</taxon>
        <taxon>Bacillota</taxon>
        <taxon>Bacilli</taxon>
        <taxon>Bacillales</taxon>
        <taxon>Paenibacillaceae</taxon>
        <taxon>Paenibacillus</taxon>
    </lineage>
</organism>
<dbReference type="EMBL" id="VDCQ01000067">
    <property type="protein sequence ID" value="TNJ62025.1"/>
    <property type="molecule type" value="Genomic_DNA"/>
</dbReference>
<keyword evidence="2" id="KW-0489">Methyltransferase</keyword>